<keyword evidence="6" id="KW-0472">Membrane</keyword>
<dbReference type="GO" id="GO:1990281">
    <property type="term" value="C:efflux pump complex"/>
    <property type="evidence" value="ECO:0007669"/>
    <property type="project" value="TreeGrafter"/>
</dbReference>
<evidence type="ECO:0000256" key="2">
    <source>
        <dbReference type="ARBA" id="ARBA00007613"/>
    </source>
</evidence>
<name>A0A948TAM7_9BACT</name>
<keyword evidence="4" id="KW-1134">Transmembrane beta strand</keyword>
<evidence type="ECO:0000256" key="4">
    <source>
        <dbReference type="ARBA" id="ARBA00022452"/>
    </source>
</evidence>
<dbReference type="Proteomes" id="UP000783796">
    <property type="component" value="Unassembled WGS sequence"/>
</dbReference>
<dbReference type="AlphaFoldDB" id="A0A948TAM7"/>
<evidence type="ECO:0000313" key="9">
    <source>
        <dbReference type="Proteomes" id="UP000783796"/>
    </source>
</evidence>
<dbReference type="PANTHER" id="PTHR30026:SF20">
    <property type="entry name" value="OUTER MEMBRANE PROTEIN TOLC"/>
    <property type="match status" value="1"/>
</dbReference>
<evidence type="ECO:0000256" key="6">
    <source>
        <dbReference type="ARBA" id="ARBA00023136"/>
    </source>
</evidence>
<dbReference type="GO" id="GO:0015288">
    <property type="term" value="F:porin activity"/>
    <property type="evidence" value="ECO:0007669"/>
    <property type="project" value="TreeGrafter"/>
</dbReference>
<dbReference type="EMBL" id="JAHLFW010000038">
    <property type="protein sequence ID" value="MBU3837469.1"/>
    <property type="molecule type" value="Genomic_DNA"/>
</dbReference>
<evidence type="ECO:0000256" key="1">
    <source>
        <dbReference type="ARBA" id="ARBA00004442"/>
    </source>
</evidence>
<comment type="subcellular location">
    <subcellularLocation>
        <location evidence="1">Cell outer membrane</location>
    </subcellularLocation>
</comment>
<reference evidence="8" key="2">
    <citation type="submission" date="2021-04" db="EMBL/GenBank/DDBJ databases">
        <authorList>
            <person name="Gilroy R."/>
        </authorList>
    </citation>
    <scope>NUCLEOTIDE SEQUENCE</scope>
    <source>
        <strain evidence="8">G4-2901</strain>
    </source>
</reference>
<reference evidence="8" key="1">
    <citation type="journal article" date="2021" name="PeerJ">
        <title>Extensive microbial diversity within the chicken gut microbiome revealed by metagenomics and culture.</title>
        <authorList>
            <person name="Gilroy R."/>
            <person name="Ravi A."/>
            <person name="Getino M."/>
            <person name="Pursley I."/>
            <person name="Horton D.L."/>
            <person name="Alikhan N.F."/>
            <person name="Baker D."/>
            <person name="Gharbi K."/>
            <person name="Hall N."/>
            <person name="Watson M."/>
            <person name="Adriaenssens E.M."/>
            <person name="Foster-Nyarko E."/>
            <person name="Jarju S."/>
            <person name="Secka A."/>
            <person name="Antonio M."/>
            <person name="Oren A."/>
            <person name="Chaudhuri R.R."/>
            <person name="La Ragione R."/>
            <person name="Hildebrand F."/>
            <person name="Pallen M.J."/>
        </authorList>
    </citation>
    <scope>NUCLEOTIDE SEQUENCE</scope>
    <source>
        <strain evidence="8">G4-2901</strain>
    </source>
</reference>
<dbReference type="InterPro" id="IPR051906">
    <property type="entry name" value="TolC-like"/>
</dbReference>
<comment type="caution">
    <text evidence="8">The sequence shown here is derived from an EMBL/GenBank/DDBJ whole genome shotgun (WGS) entry which is preliminary data.</text>
</comment>
<dbReference type="GO" id="GO:0009279">
    <property type="term" value="C:cell outer membrane"/>
    <property type="evidence" value="ECO:0007669"/>
    <property type="project" value="UniProtKB-SubCell"/>
</dbReference>
<keyword evidence="3" id="KW-0813">Transport</keyword>
<dbReference type="SUPFAM" id="SSF56954">
    <property type="entry name" value="Outer membrane efflux proteins (OEP)"/>
    <property type="match status" value="1"/>
</dbReference>
<dbReference type="PANTHER" id="PTHR30026">
    <property type="entry name" value="OUTER MEMBRANE PROTEIN TOLC"/>
    <property type="match status" value="1"/>
</dbReference>
<gene>
    <name evidence="8" type="ORF">H9777_03935</name>
</gene>
<keyword evidence="5" id="KW-0812">Transmembrane</keyword>
<evidence type="ECO:0000256" key="3">
    <source>
        <dbReference type="ARBA" id="ARBA00022448"/>
    </source>
</evidence>
<organism evidence="8 9">
    <name type="scientific">Candidatus Phocaeicola faecigallinarum</name>
    <dbReference type="NCBI Taxonomy" id="2838732"/>
    <lineage>
        <taxon>Bacteria</taxon>
        <taxon>Pseudomonadati</taxon>
        <taxon>Bacteroidota</taxon>
        <taxon>Bacteroidia</taxon>
        <taxon>Bacteroidales</taxon>
        <taxon>Bacteroidaceae</taxon>
        <taxon>Phocaeicola</taxon>
    </lineage>
</organism>
<dbReference type="GO" id="GO:0015562">
    <property type="term" value="F:efflux transmembrane transporter activity"/>
    <property type="evidence" value="ECO:0007669"/>
    <property type="project" value="InterPro"/>
</dbReference>
<evidence type="ECO:0000256" key="7">
    <source>
        <dbReference type="ARBA" id="ARBA00023237"/>
    </source>
</evidence>
<proteinExistence type="inferred from homology"/>
<evidence type="ECO:0000313" key="8">
    <source>
        <dbReference type="EMBL" id="MBU3837469.1"/>
    </source>
</evidence>
<dbReference type="InterPro" id="IPR003423">
    <property type="entry name" value="OMP_efflux"/>
</dbReference>
<protein>
    <submittedName>
        <fullName evidence="8">TolC family protein</fullName>
    </submittedName>
</protein>
<comment type="similarity">
    <text evidence="2">Belongs to the outer membrane factor (OMF) (TC 1.B.17) family.</text>
</comment>
<dbReference type="Gene3D" id="1.20.1600.10">
    <property type="entry name" value="Outer membrane efflux proteins (OEP)"/>
    <property type="match status" value="1"/>
</dbReference>
<accession>A0A948TAM7</accession>
<keyword evidence="7" id="KW-0998">Cell outer membrane</keyword>
<evidence type="ECO:0000256" key="5">
    <source>
        <dbReference type="ARBA" id="ARBA00022692"/>
    </source>
</evidence>
<sequence>MRYRFFQILFTTTAFIFIQDISIKAQESIKLSLASCREMALSQSESLQQSEHKYQQSQLDNKIATSAFLPKFEASATGTYVFPDMDMMGMDLRMRGMYMAGITLTQPLYAGGKIMTGKKLSKLGESIAAEQKRMTMMDVLVEADNAYWTLIAVRQKVKMLDSYKEQMDSLYSQVKTAVGAGLSTENELLRIEASRSDILYQMQKAKNGEDLCRMSLCRITGIDSNAEIELTDTTIHVNEPGLLTADINGRPELNLLKHQMDATQKQIQMSRADMLPTVGLVAGYTYYGNIKLNSMVDAGNGTMVPHSQEFRDGLGAVMLSVKIPIFEWGANLKKVKKAKLDFKNAELELSKNSRLMTLEAQSALKNVYDGYQLIRTAEIGLKQAEENLRVTNNKYNVSMALLTDLLDAQSQWKQAKSNLIEAQTQYKIYETEYLRATGRLNQEFSPDYQ</sequence>
<dbReference type="Pfam" id="PF02321">
    <property type="entry name" value="OEP"/>
    <property type="match status" value="2"/>
</dbReference>